<evidence type="ECO:0000313" key="3">
    <source>
        <dbReference type="EMBL" id="MFC7276558.1"/>
    </source>
</evidence>
<dbReference type="InterPro" id="IPR050564">
    <property type="entry name" value="F420-G6PD/mer"/>
</dbReference>
<sequence length="284" mass="29620">MTIIGAISLPQNPPEDLRAIARAADEAGLEELWLWEDCFLAGGVSAAAAALAWTERLKVGIGIMPLPFRNVALAAMEIATLSRLSGGRARPGIGHGVQEWMGQVGNRAASPLTLLREYATALRALLNGEEVTTKGRYVNLDAVRLDWPPTAVPPLYVGSTGPKTLALGGQVGDGTILTGGTSPAGVVAALGHIHADAVPDREHELVVFVPAAFGPGAADRLRAQQHREGADHPGVSGAPEEMAAGLREFVAAGATSLILQPTPDDPDPVAFVRSVAREIRPLID</sequence>
<dbReference type="CDD" id="cd01097">
    <property type="entry name" value="Tetrahydromethanopterin_reductase"/>
    <property type="match status" value="1"/>
</dbReference>
<gene>
    <name evidence="3" type="ORF">ACFQS1_21410</name>
</gene>
<dbReference type="SUPFAM" id="SSF51679">
    <property type="entry name" value="Bacterial luciferase-like"/>
    <property type="match status" value="1"/>
</dbReference>
<dbReference type="InterPro" id="IPR011251">
    <property type="entry name" value="Luciferase-like_dom"/>
</dbReference>
<name>A0ABW2HTX2_9ACTN</name>
<dbReference type="EMBL" id="JBHTBJ010000015">
    <property type="protein sequence ID" value="MFC7276558.1"/>
    <property type="molecule type" value="Genomic_DNA"/>
</dbReference>
<dbReference type="Proteomes" id="UP001596548">
    <property type="component" value="Unassembled WGS sequence"/>
</dbReference>
<keyword evidence="4" id="KW-1185">Reference proteome</keyword>
<evidence type="ECO:0000313" key="4">
    <source>
        <dbReference type="Proteomes" id="UP001596548"/>
    </source>
</evidence>
<feature type="domain" description="Luciferase-like" evidence="2">
    <location>
        <begin position="10"/>
        <end position="221"/>
    </location>
</feature>
<protein>
    <submittedName>
        <fullName evidence="3">LLM class flavin-dependent oxidoreductase</fullName>
    </submittedName>
</protein>
<evidence type="ECO:0000259" key="2">
    <source>
        <dbReference type="Pfam" id="PF00296"/>
    </source>
</evidence>
<keyword evidence="1" id="KW-0560">Oxidoreductase</keyword>
<dbReference type="RefSeq" id="WP_378971038.1">
    <property type="nucleotide sequence ID" value="NZ_JBHTBJ010000015.1"/>
</dbReference>
<dbReference type="PANTHER" id="PTHR43244:SF1">
    <property type="entry name" value="5,10-METHYLENETETRAHYDROMETHANOPTERIN REDUCTASE"/>
    <property type="match status" value="1"/>
</dbReference>
<accession>A0ABW2HTX2</accession>
<organism evidence="3 4">
    <name type="scientific">Paractinoplanes rhizophilus</name>
    <dbReference type="NCBI Taxonomy" id="1416877"/>
    <lineage>
        <taxon>Bacteria</taxon>
        <taxon>Bacillati</taxon>
        <taxon>Actinomycetota</taxon>
        <taxon>Actinomycetes</taxon>
        <taxon>Micromonosporales</taxon>
        <taxon>Micromonosporaceae</taxon>
        <taxon>Paractinoplanes</taxon>
    </lineage>
</organism>
<dbReference type="Gene3D" id="3.20.20.30">
    <property type="entry name" value="Luciferase-like domain"/>
    <property type="match status" value="1"/>
</dbReference>
<comment type="caution">
    <text evidence="3">The sequence shown here is derived from an EMBL/GenBank/DDBJ whole genome shotgun (WGS) entry which is preliminary data.</text>
</comment>
<proteinExistence type="predicted"/>
<dbReference type="PANTHER" id="PTHR43244">
    <property type="match status" value="1"/>
</dbReference>
<reference evidence="4" key="1">
    <citation type="journal article" date="2019" name="Int. J. Syst. Evol. Microbiol.">
        <title>The Global Catalogue of Microorganisms (GCM) 10K type strain sequencing project: providing services to taxonomists for standard genome sequencing and annotation.</title>
        <authorList>
            <consortium name="The Broad Institute Genomics Platform"/>
            <consortium name="The Broad Institute Genome Sequencing Center for Infectious Disease"/>
            <person name="Wu L."/>
            <person name="Ma J."/>
        </authorList>
    </citation>
    <scope>NUCLEOTIDE SEQUENCE [LARGE SCALE GENOMIC DNA]</scope>
    <source>
        <strain evidence="4">XZYJT-10</strain>
    </source>
</reference>
<evidence type="ECO:0000256" key="1">
    <source>
        <dbReference type="ARBA" id="ARBA00023002"/>
    </source>
</evidence>
<dbReference type="Pfam" id="PF00296">
    <property type="entry name" value="Bac_luciferase"/>
    <property type="match status" value="1"/>
</dbReference>
<dbReference type="InterPro" id="IPR036661">
    <property type="entry name" value="Luciferase-like_sf"/>
</dbReference>